<dbReference type="GO" id="GO:0005524">
    <property type="term" value="F:ATP binding"/>
    <property type="evidence" value="ECO:0007669"/>
    <property type="project" value="UniProtKB-KW"/>
</dbReference>
<organism evidence="14 15">
    <name type="scientific">Marseilla massiliensis</name>
    <dbReference type="NCBI Taxonomy" id="1841864"/>
    <lineage>
        <taxon>Bacteria</taxon>
        <taxon>Pseudomonadati</taxon>
        <taxon>Bacteroidota</taxon>
        <taxon>Bacteroidia</taxon>
        <taxon>Bacteroidales</taxon>
        <taxon>Prevotellaceae</taxon>
        <taxon>Marseilla</taxon>
    </lineage>
</organism>
<keyword evidence="8" id="KW-0067">ATP-binding</keyword>
<evidence type="ECO:0000313" key="15">
    <source>
        <dbReference type="Proteomes" id="UP000706891"/>
    </source>
</evidence>
<comment type="function">
    <text evidence="10">Catalyzes the transfer of pyrophosphate from adenosine triphosphate (ATP) to 6-hydroxymethyl-7,8-dihydropterin, an enzymatic step in folate biosynthesis pathway.</text>
</comment>
<evidence type="ECO:0000256" key="12">
    <source>
        <dbReference type="ARBA" id="ARBA00033413"/>
    </source>
</evidence>
<evidence type="ECO:0000313" key="14">
    <source>
        <dbReference type="EMBL" id="MBM6674051.1"/>
    </source>
</evidence>
<evidence type="ECO:0000256" key="1">
    <source>
        <dbReference type="ARBA" id="ARBA00005051"/>
    </source>
</evidence>
<keyword evidence="6" id="KW-0547">Nucleotide-binding</keyword>
<accession>A0A939B7R3</accession>
<dbReference type="InterPro" id="IPR000550">
    <property type="entry name" value="Hppk"/>
</dbReference>
<evidence type="ECO:0000256" key="4">
    <source>
        <dbReference type="ARBA" id="ARBA00016218"/>
    </source>
</evidence>
<dbReference type="PANTHER" id="PTHR43071:SF1">
    <property type="entry name" value="2-AMINO-4-HYDROXY-6-HYDROXYMETHYLDIHYDROPTERIDINE PYROPHOSPHOKINASE"/>
    <property type="match status" value="1"/>
</dbReference>
<comment type="similarity">
    <text evidence="2">Belongs to the HPPK family.</text>
</comment>
<gene>
    <name evidence="14" type="ORF">H6A34_09205</name>
</gene>
<proteinExistence type="inferred from homology"/>
<dbReference type="Proteomes" id="UP000706891">
    <property type="component" value="Unassembled WGS sequence"/>
</dbReference>
<evidence type="ECO:0000259" key="13">
    <source>
        <dbReference type="Pfam" id="PF01288"/>
    </source>
</evidence>
<reference evidence="14" key="1">
    <citation type="submission" date="2020-08" db="EMBL/GenBank/DDBJ databases">
        <authorList>
            <person name="Cejkova D."/>
            <person name="Kubasova T."/>
            <person name="Jahodarova E."/>
            <person name="Rychlik I."/>
        </authorList>
    </citation>
    <scope>NUCLEOTIDE SEQUENCE</scope>
    <source>
        <strain evidence="14">An824</strain>
    </source>
</reference>
<evidence type="ECO:0000256" key="8">
    <source>
        <dbReference type="ARBA" id="ARBA00022840"/>
    </source>
</evidence>
<evidence type="ECO:0000256" key="7">
    <source>
        <dbReference type="ARBA" id="ARBA00022777"/>
    </source>
</evidence>
<keyword evidence="7" id="KW-0418">Kinase</keyword>
<dbReference type="GO" id="GO:0003848">
    <property type="term" value="F:2-amino-4-hydroxy-6-hydroxymethyldihydropteridine diphosphokinase activity"/>
    <property type="evidence" value="ECO:0007669"/>
    <property type="project" value="UniProtKB-EC"/>
</dbReference>
<reference evidence="14" key="2">
    <citation type="journal article" date="2021" name="Sci. Rep.">
        <title>The distribution of antibiotic resistance genes in chicken gut microbiota commensals.</title>
        <authorList>
            <person name="Juricova H."/>
            <person name="Matiasovicova J."/>
            <person name="Kubasova T."/>
            <person name="Cejkova D."/>
            <person name="Rychlik I."/>
        </authorList>
    </citation>
    <scope>NUCLEOTIDE SEQUENCE</scope>
    <source>
        <strain evidence="14">An824</strain>
    </source>
</reference>
<comment type="caution">
    <text evidence="14">The sequence shown here is derived from an EMBL/GenBank/DDBJ whole genome shotgun (WGS) entry which is preliminary data.</text>
</comment>
<evidence type="ECO:0000256" key="11">
    <source>
        <dbReference type="ARBA" id="ARBA00029766"/>
    </source>
</evidence>
<keyword evidence="5" id="KW-0808">Transferase</keyword>
<keyword evidence="15" id="KW-1185">Reference proteome</keyword>
<dbReference type="Pfam" id="PF01288">
    <property type="entry name" value="HPPK"/>
    <property type="match status" value="1"/>
</dbReference>
<dbReference type="Gene3D" id="3.30.70.560">
    <property type="entry name" value="7,8-Dihydro-6-hydroxymethylpterin-pyrophosphokinase HPPK"/>
    <property type="match status" value="1"/>
</dbReference>
<dbReference type="GO" id="GO:0016301">
    <property type="term" value="F:kinase activity"/>
    <property type="evidence" value="ECO:0007669"/>
    <property type="project" value="UniProtKB-KW"/>
</dbReference>
<dbReference type="SUPFAM" id="SSF55083">
    <property type="entry name" value="6-hydroxymethyl-7,8-dihydropterin pyrophosphokinase, HPPK"/>
    <property type="match status" value="1"/>
</dbReference>
<evidence type="ECO:0000256" key="10">
    <source>
        <dbReference type="ARBA" id="ARBA00029409"/>
    </source>
</evidence>
<comment type="pathway">
    <text evidence="1">Cofactor biosynthesis; tetrahydrofolate biosynthesis; 2-amino-4-hydroxy-6-hydroxymethyl-7,8-dihydropteridine diphosphate from 7,8-dihydroneopterin triphosphate: step 4/4.</text>
</comment>
<sequence length="127" mass="14787">MTEKKELILSLGSNADQKECMSAACTKLHEMFGDDIVFSQQMWTNPIGIDSDKFLNCLVFTHTSHKLEYINKAMKHIERLCGNRKRARANNIIKMDIDILKYGEQILHNNDWSRAYIITMMKDCPFK</sequence>
<dbReference type="EMBL" id="JACJJG010000050">
    <property type="protein sequence ID" value="MBM6674051.1"/>
    <property type="molecule type" value="Genomic_DNA"/>
</dbReference>
<dbReference type="RefSeq" id="WP_021948138.1">
    <property type="nucleotide sequence ID" value="NZ_JACJJG010000050.1"/>
</dbReference>
<dbReference type="PANTHER" id="PTHR43071">
    <property type="entry name" value="2-AMINO-4-HYDROXY-6-HYDROXYMETHYLDIHYDROPTERIDINE PYROPHOSPHOKINASE"/>
    <property type="match status" value="1"/>
</dbReference>
<evidence type="ECO:0000256" key="6">
    <source>
        <dbReference type="ARBA" id="ARBA00022741"/>
    </source>
</evidence>
<protein>
    <recommendedName>
        <fullName evidence="4">2-amino-4-hydroxy-6-hydroxymethyldihydropteridine pyrophosphokinase</fullName>
        <ecNumber evidence="3">2.7.6.3</ecNumber>
    </recommendedName>
    <alternativeName>
        <fullName evidence="11">6-hydroxymethyl-7,8-dihydropterin pyrophosphokinase</fullName>
    </alternativeName>
    <alternativeName>
        <fullName evidence="12">7,8-dihydro-6-hydroxymethylpterin-pyrophosphokinase</fullName>
    </alternativeName>
</protein>
<evidence type="ECO:0000256" key="9">
    <source>
        <dbReference type="ARBA" id="ARBA00022909"/>
    </source>
</evidence>
<evidence type="ECO:0000256" key="5">
    <source>
        <dbReference type="ARBA" id="ARBA00022679"/>
    </source>
</evidence>
<evidence type="ECO:0000256" key="3">
    <source>
        <dbReference type="ARBA" id="ARBA00013253"/>
    </source>
</evidence>
<dbReference type="InterPro" id="IPR035907">
    <property type="entry name" value="Hppk_sf"/>
</dbReference>
<evidence type="ECO:0000256" key="2">
    <source>
        <dbReference type="ARBA" id="ARBA00005810"/>
    </source>
</evidence>
<dbReference type="GO" id="GO:0046656">
    <property type="term" value="P:folic acid biosynthetic process"/>
    <property type="evidence" value="ECO:0007669"/>
    <property type="project" value="UniProtKB-KW"/>
</dbReference>
<feature type="domain" description="7,8-dihydro-6-hydroxymethylpterin-pyrophosphokinase" evidence="13">
    <location>
        <begin position="8"/>
        <end position="122"/>
    </location>
</feature>
<keyword evidence="9" id="KW-0289">Folate biosynthesis</keyword>
<name>A0A939B7R3_9BACT</name>
<dbReference type="AlphaFoldDB" id="A0A939B7R3"/>
<dbReference type="EC" id="2.7.6.3" evidence="3"/>